<feature type="transmembrane region" description="Helical" evidence="9">
    <location>
        <begin position="964"/>
        <end position="985"/>
    </location>
</feature>
<dbReference type="Gene3D" id="1.20.1640.10">
    <property type="entry name" value="Multidrug efflux transporter AcrB transmembrane domain"/>
    <property type="match status" value="2"/>
</dbReference>
<dbReference type="SUPFAM" id="SSF82693">
    <property type="entry name" value="Multidrug efflux transporter AcrB pore domain, PN1, PN2, PC1 and PC2 subdomains"/>
    <property type="match status" value="4"/>
</dbReference>
<reference evidence="10 11" key="1">
    <citation type="submission" date="2019-03" db="EMBL/GenBank/DDBJ databases">
        <title>Tal1 in Xanthomonas translucens pv. cerealis Contributes to Virulence in Bacterial Leaf Streak of Wheat.</title>
        <authorList>
            <person name="Shah S.M.A."/>
            <person name="Haq F."/>
            <person name="Ma W."/>
            <person name="Xu X."/>
            <person name="Wang S."/>
            <person name="Xu Z."/>
            <person name="Zou L."/>
            <person name="Zhu B."/>
            <person name="Chen G."/>
        </authorList>
    </citation>
    <scope>NUCLEOTIDE SEQUENCE [LARGE SCALE GENOMIC DNA]</scope>
    <source>
        <strain evidence="10 11">01</strain>
    </source>
</reference>
<dbReference type="Gene3D" id="3.30.70.1430">
    <property type="entry name" value="Multidrug efflux transporter AcrB pore domain"/>
    <property type="match status" value="2"/>
</dbReference>
<keyword evidence="8 9" id="KW-0472">Membrane</keyword>
<dbReference type="PRINTS" id="PR00702">
    <property type="entry name" value="ACRIFLAVINRP"/>
</dbReference>
<dbReference type="PANTHER" id="PTHR32063">
    <property type="match status" value="1"/>
</dbReference>
<dbReference type="AlphaFoldDB" id="A0A514EC78"/>
<dbReference type="FunFam" id="3.30.2090.10:FF:000002">
    <property type="entry name" value="Efflux pump membrane transporter"/>
    <property type="match status" value="1"/>
</dbReference>
<feature type="transmembrane region" description="Helical" evidence="9">
    <location>
        <begin position="920"/>
        <end position="943"/>
    </location>
</feature>
<proteinExistence type="inferred from homology"/>
<feature type="transmembrane region" description="Helical" evidence="9">
    <location>
        <begin position="12"/>
        <end position="33"/>
    </location>
</feature>
<dbReference type="NCBIfam" id="TIGR00915">
    <property type="entry name" value="2A0602"/>
    <property type="match status" value="1"/>
</dbReference>
<dbReference type="SUPFAM" id="SSF82866">
    <property type="entry name" value="Multidrug efflux transporter AcrB transmembrane domain"/>
    <property type="match status" value="2"/>
</dbReference>
<evidence type="ECO:0000313" key="11">
    <source>
        <dbReference type="Proteomes" id="UP000319349"/>
    </source>
</evidence>
<evidence type="ECO:0000256" key="5">
    <source>
        <dbReference type="ARBA" id="ARBA00022519"/>
    </source>
</evidence>
<dbReference type="SUPFAM" id="SSF82714">
    <property type="entry name" value="Multidrug efflux transporter AcrB TolC docking domain, DN and DC subdomains"/>
    <property type="match status" value="2"/>
</dbReference>
<keyword evidence="11" id="KW-1185">Reference proteome</keyword>
<organism evidence="10 11">
    <name type="scientific">Xanthomonas cerealis pv. cerealis</name>
    <dbReference type="NCBI Taxonomy" id="152263"/>
    <lineage>
        <taxon>Bacteria</taxon>
        <taxon>Pseudomonadati</taxon>
        <taxon>Pseudomonadota</taxon>
        <taxon>Gammaproteobacteria</taxon>
        <taxon>Lysobacterales</taxon>
        <taxon>Lysobacteraceae</taxon>
        <taxon>Xanthomonas</taxon>
        <taxon>Xanthomonas translucens group</taxon>
        <taxon>Xanthomonas cerealis</taxon>
    </lineage>
</organism>
<comment type="subcellular location">
    <subcellularLocation>
        <location evidence="1 9">Cell inner membrane</location>
        <topology evidence="1 9">Multi-pass membrane protein</topology>
    </subcellularLocation>
</comment>
<feature type="transmembrane region" description="Helical" evidence="9">
    <location>
        <begin position="367"/>
        <end position="389"/>
    </location>
</feature>
<evidence type="ECO:0000256" key="8">
    <source>
        <dbReference type="ARBA" id="ARBA00023136"/>
    </source>
</evidence>
<dbReference type="InterPro" id="IPR001036">
    <property type="entry name" value="Acrflvin-R"/>
</dbReference>
<evidence type="ECO:0000256" key="9">
    <source>
        <dbReference type="RuleBase" id="RU364070"/>
    </source>
</evidence>
<dbReference type="FunFam" id="3.30.2090.10:FF:000001">
    <property type="entry name" value="Efflux pump membrane transporter"/>
    <property type="match status" value="1"/>
</dbReference>
<feature type="transmembrane region" description="Helical" evidence="9">
    <location>
        <begin position="997"/>
        <end position="1023"/>
    </location>
</feature>
<keyword evidence="5 9" id="KW-0997">Cell inner membrane</keyword>
<name>A0A514EC78_9XANT</name>
<comment type="similarity">
    <text evidence="2 9">Belongs to the resistance-nodulation-cell division (RND) (TC 2.A.6) family.</text>
</comment>
<dbReference type="GO" id="GO:0015562">
    <property type="term" value="F:efflux transmembrane transporter activity"/>
    <property type="evidence" value="ECO:0007669"/>
    <property type="project" value="InterPro"/>
</dbReference>
<keyword evidence="3 9" id="KW-0813">Transport</keyword>
<gene>
    <name evidence="10" type="ORF">E4A48_07980</name>
</gene>
<dbReference type="GO" id="GO:0009636">
    <property type="term" value="P:response to toxic substance"/>
    <property type="evidence" value="ECO:0007669"/>
    <property type="project" value="UniProtKB-ARBA"/>
</dbReference>
<dbReference type="FunFam" id="1.20.1640.10:FF:000001">
    <property type="entry name" value="Efflux pump membrane transporter"/>
    <property type="match status" value="1"/>
</dbReference>
<keyword evidence="6 9" id="KW-0812">Transmembrane</keyword>
<dbReference type="FunFam" id="3.30.70.1430:FF:000001">
    <property type="entry name" value="Efflux pump membrane transporter"/>
    <property type="match status" value="1"/>
</dbReference>
<dbReference type="Proteomes" id="UP000319349">
    <property type="component" value="Chromosome"/>
</dbReference>
<dbReference type="EMBL" id="CP038228">
    <property type="protein sequence ID" value="QDI03648.1"/>
    <property type="molecule type" value="Genomic_DNA"/>
</dbReference>
<keyword evidence="7 9" id="KW-1133">Transmembrane helix</keyword>
<evidence type="ECO:0000256" key="6">
    <source>
        <dbReference type="ARBA" id="ARBA00022692"/>
    </source>
</evidence>
<evidence type="ECO:0000313" key="10">
    <source>
        <dbReference type="EMBL" id="QDI03648.1"/>
    </source>
</evidence>
<dbReference type="Pfam" id="PF00873">
    <property type="entry name" value="ACR_tran"/>
    <property type="match status" value="1"/>
</dbReference>
<feature type="transmembrane region" description="Helical" evidence="9">
    <location>
        <begin position="435"/>
        <end position="459"/>
    </location>
</feature>
<accession>A0A514EC78</accession>
<sequence>MLARFFIARPIFAWVLAICIMAAGTIAVVTLPVEQYPDIAPPGVNVTATYNGASAQTVEDSVTQVIEQQIKGIDHLLYFSSTSSSSGQARISITFDQAANPDIAQVQVQNAVNQALNRLPQEVQQQGVTVAKSQGDSLMAVALYDSTDRLDNVDISDYLVSTLQDPISRINGVGEINVFGAQYAMRVWLDPHKLNAYKLMPGDVRSAIEAQNTQVTAGELGALPTGAEQALNATVTAQSRLRTAEQFRAIILATQADGSSVHLGDVARVEIGAENYQNSATLNGHPASGFSVTLSSGANAVATSDAVRAAIERLKPTFPPGMEVAYPRDSTPFVRVSIEGVVHTLIEAIVLVVVVMFLFLQNGRATLIPAITVPVVLLGTFGILAAAGFTINTLTLFAMVLAIGLLVDDAIVVVENVERIMHEQHLPPREATQQSMGEITGALIGITVVLGAVFLPMAFFGGSTGIIYRQFSITIASAMALSALVALTLTPALCATLLKPVEKERQLGRFFRWFNRGVERSQQAYQRRLGTLLRQPRRWMALCVLIVLAMAALYARMPTGFLPVEDQGQVQIQFTTPEGTPLARTEALGRRINDYFLAHEKHNITAVFMVIGRNNAGTGQNAGQAFVALRPWGERNRDNTAQAIIDRANAYFRGTADAKISVLSPPAVRGLGQSSGFELWIRDSDGAGRAALLKAQQQVLQDAGDDPQLTAVRLNGLGDKAQLQVDIDQAQASALGLAQGDINGTLSTAWGGSYVNDFVDRGRVKRVYVQGDAPYRSLPEDIGQWYVRGKDGQMAPFASFASTHWTRGPQLQQRFNGLPAAQIQGGAAADSSSGEAMQRMQGLVAKQKGFGLQWSGLSYQEQLSSNQTLWLYTASILFIFLCLAALYESWSIPLAVLLVIPLGVLGTVVATTLAGFVNDIYFQVGLLTTIGLSAKNAILIVEFAEAEQRAGRPLLEAALEGARLRLRPIVMTSLAFVAGVLPLALSTGAGAASRREIGVSVIGGMLSGTLLAVLLVPLFFVLVRRLLHGRAADAQAG</sequence>
<evidence type="ECO:0000256" key="1">
    <source>
        <dbReference type="ARBA" id="ARBA00004429"/>
    </source>
</evidence>
<keyword evidence="4" id="KW-1003">Cell membrane</keyword>
<dbReference type="GO" id="GO:0042910">
    <property type="term" value="F:xenobiotic transmembrane transporter activity"/>
    <property type="evidence" value="ECO:0007669"/>
    <property type="project" value="TreeGrafter"/>
</dbReference>
<dbReference type="Gene3D" id="3.30.70.1320">
    <property type="entry name" value="Multidrug efflux transporter AcrB pore domain like"/>
    <property type="match status" value="1"/>
</dbReference>
<feature type="transmembrane region" description="Helical" evidence="9">
    <location>
        <begin position="471"/>
        <end position="498"/>
    </location>
</feature>
<feature type="transmembrane region" description="Helical" evidence="9">
    <location>
        <begin position="395"/>
        <end position="414"/>
    </location>
</feature>
<feature type="transmembrane region" description="Helical" evidence="9">
    <location>
        <begin position="340"/>
        <end position="360"/>
    </location>
</feature>
<evidence type="ECO:0000256" key="3">
    <source>
        <dbReference type="ARBA" id="ARBA00022448"/>
    </source>
</evidence>
<dbReference type="Gene3D" id="3.30.70.1440">
    <property type="entry name" value="Multidrug efflux transporter AcrB pore domain"/>
    <property type="match status" value="1"/>
</dbReference>
<feature type="transmembrane region" description="Helical" evidence="9">
    <location>
        <begin position="869"/>
        <end position="887"/>
    </location>
</feature>
<dbReference type="InterPro" id="IPR004764">
    <property type="entry name" value="MdtF-like"/>
</dbReference>
<dbReference type="InterPro" id="IPR027463">
    <property type="entry name" value="AcrB_DN_DC_subdom"/>
</dbReference>
<evidence type="ECO:0000256" key="4">
    <source>
        <dbReference type="ARBA" id="ARBA00022475"/>
    </source>
</evidence>
<protein>
    <recommendedName>
        <fullName evidence="9">Efflux pump membrane transporter</fullName>
    </recommendedName>
</protein>
<evidence type="ECO:0000256" key="2">
    <source>
        <dbReference type="ARBA" id="ARBA00010942"/>
    </source>
</evidence>
<feature type="transmembrane region" description="Helical" evidence="9">
    <location>
        <begin position="894"/>
        <end position="914"/>
    </location>
</feature>
<dbReference type="NCBIfam" id="NF000282">
    <property type="entry name" value="RND_permease_1"/>
    <property type="match status" value="1"/>
</dbReference>
<dbReference type="RefSeq" id="WP_058197087.1">
    <property type="nucleotide sequence ID" value="NZ_CP038228.1"/>
</dbReference>
<dbReference type="GO" id="GO:0005886">
    <property type="term" value="C:plasma membrane"/>
    <property type="evidence" value="ECO:0007669"/>
    <property type="project" value="UniProtKB-SubCell"/>
</dbReference>
<dbReference type="Gene3D" id="3.30.2090.10">
    <property type="entry name" value="Multidrug efflux transporter AcrB TolC docking domain, DN and DC subdomains"/>
    <property type="match status" value="2"/>
</dbReference>
<feature type="transmembrane region" description="Helical" evidence="9">
    <location>
        <begin position="539"/>
        <end position="557"/>
    </location>
</feature>
<dbReference type="PANTHER" id="PTHR32063:SF32">
    <property type="entry name" value="AMINOGLYCOSIDE EFFLUX PUMP-RELATED"/>
    <property type="match status" value="1"/>
</dbReference>
<evidence type="ECO:0000256" key="7">
    <source>
        <dbReference type="ARBA" id="ARBA00022989"/>
    </source>
</evidence>